<dbReference type="EMBL" id="UHIC01000001">
    <property type="protein sequence ID" value="SUO97149.1"/>
    <property type="molecule type" value="Genomic_DNA"/>
</dbReference>
<dbReference type="InterPro" id="IPR018711">
    <property type="entry name" value="NAGPA"/>
</dbReference>
<evidence type="ECO:0000259" key="2">
    <source>
        <dbReference type="Pfam" id="PF09992"/>
    </source>
</evidence>
<name>A0A380MX63_9GAMM</name>
<gene>
    <name evidence="3" type="ORF">NCTC13337_02204</name>
</gene>
<feature type="signal peptide" evidence="1">
    <location>
        <begin position="1"/>
        <end position="18"/>
    </location>
</feature>
<evidence type="ECO:0000313" key="4">
    <source>
        <dbReference type="Proteomes" id="UP000254601"/>
    </source>
</evidence>
<dbReference type="Proteomes" id="UP000254601">
    <property type="component" value="Unassembled WGS sequence"/>
</dbReference>
<dbReference type="RefSeq" id="WP_072576757.1">
    <property type="nucleotide sequence ID" value="NZ_LWHB01000095.1"/>
</dbReference>
<keyword evidence="4" id="KW-1185">Reference proteome</keyword>
<reference evidence="3 4" key="1">
    <citation type="submission" date="2018-06" db="EMBL/GenBank/DDBJ databases">
        <authorList>
            <consortium name="Pathogen Informatics"/>
            <person name="Doyle S."/>
        </authorList>
    </citation>
    <scope>NUCLEOTIDE SEQUENCE [LARGE SCALE GENOMIC DNA]</scope>
    <source>
        <strain evidence="3 4">NCTC13337</strain>
    </source>
</reference>
<feature type="domain" description="Phosphodiester glycosidase" evidence="2">
    <location>
        <begin position="80"/>
        <end position="228"/>
    </location>
</feature>
<dbReference type="Pfam" id="PF09992">
    <property type="entry name" value="NAGPA"/>
    <property type="match status" value="1"/>
</dbReference>
<sequence length="257" mass="29529">MNKWLLFLSVFLSACISARNTDFQEVFGGTFAQKWYKGVEYSIFQTAPINVRLIWQDEKGKNYAHLSTALFALESNGFQVAMIMNAGIYNTNYMPAGLWIEKGKTLRTLNTEKGKGNFHIQPNGIFWIKQNKVGITSTEKWKKSTISAEYAVQSGPMLLINGEINPRFVKNLHSPYKRNAVCVTRNHSLYFIMTTTYRTEWPSFYQLAEALKHFGCYQALYLDGSISEYYMPNISRGFHWKPFVGMIAVAFKKQEGK</sequence>
<organism evidence="3 4">
    <name type="scientific">Suttonella ornithocola</name>
    <dbReference type="NCBI Taxonomy" id="279832"/>
    <lineage>
        <taxon>Bacteria</taxon>
        <taxon>Pseudomonadati</taxon>
        <taxon>Pseudomonadota</taxon>
        <taxon>Gammaproteobacteria</taxon>
        <taxon>Cardiobacteriales</taxon>
        <taxon>Cardiobacteriaceae</taxon>
        <taxon>Suttonella</taxon>
    </lineage>
</organism>
<dbReference type="AlphaFoldDB" id="A0A380MX63"/>
<keyword evidence="1" id="KW-0732">Signal</keyword>
<proteinExistence type="predicted"/>
<dbReference type="PROSITE" id="PS51257">
    <property type="entry name" value="PROKAR_LIPOPROTEIN"/>
    <property type="match status" value="1"/>
</dbReference>
<dbReference type="OrthoDB" id="5515706at2"/>
<evidence type="ECO:0000256" key="1">
    <source>
        <dbReference type="SAM" id="SignalP"/>
    </source>
</evidence>
<protein>
    <submittedName>
        <fullName evidence="3">Exopolysaccharide biosynthesis protein related to N-acetylglucosamine-1-phosphodiester alpha-N-acetylglucosaminidase</fullName>
    </submittedName>
</protein>
<feature type="chain" id="PRO_5016780548" evidence="1">
    <location>
        <begin position="19"/>
        <end position="257"/>
    </location>
</feature>
<accession>A0A380MX63</accession>
<evidence type="ECO:0000313" key="3">
    <source>
        <dbReference type="EMBL" id="SUO97149.1"/>
    </source>
</evidence>